<dbReference type="PANTHER" id="PTHR42870">
    <property type="entry name" value="ACETYL-COA C-ACETYLTRANSFERASE"/>
    <property type="match status" value="1"/>
</dbReference>
<dbReference type="InterPro" id="IPR020616">
    <property type="entry name" value="Thiolase_N"/>
</dbReference>
<reference evidence="2" key="1">
    <citation type="journal article" date="2014" name="Front. Microbiol.">
        <title>High frequency of phylogenetically diverse reductive dehalogenase-homologous genes in deep subseafloor sedimentary metagenomes.</title>
        <authorList>
            <person name="Kawai M."/>
            <person name="Futagami T."/>
            <person name="Toyoda A."/>
            <person name="Takaki Y."/>
            <person name="Nishi S."/>
            <person name="Hori S."/>
            <person name="Arai W."/>
            <person name="Tsubouchi T."/>
            <person name="Morono Y."/>
            <person name="Uchiyama I."/>
            <person name="Ito T."/>
            <person name="Fujiyama A."/>
            <person name="Inagaki F."/>
            <person name="Takami H."/>
        </authorList>
    </citation>
    <scope>NUCLEOTIDE SEQUENCE</scope>
    <source>
        <strain evidence="2">Expedition CK06-06</strain>
    </source>
</reference>
<dbReference type="PANTHER" id="PTHR42870:SF6">
    <property type="entry name" value="ACETYL-COA C-ACYLTRANSFERASE"/>
    <property type="match status" value="1"/>
</dbReference>
<organism evidence="2">
    <name type="scientific">marine sediment metagenome</name>
    <dbReference type="NCBI Taxonomy" id="412755"/>
    <lineage>
        <taxon>unclassified sequences</taxon>
        <taxon>metagenomes</taxon>
        <taxon>ecological metagenomes</taxon>
    </lineage>
</organism>
<protein>
    <recommendedName>
        <fullName evidence="1">Thiolase N-terminal domain-containing protein</fullName>
    </recommendedName>
</protein>
<dbReference type="Gene3D" id="3.40.47.10">
    <property type="match status" value="1"/>
</dbReference>
<feature type="non-terminal residue" evidence="2">
    <location>
        <position position="96"/>
    </location>
</feature>
<evidence type="ECO:0000259" key="1">
    <source>
        <dbReference type="Pfam" id="PF00108"/>
    </source>
</evidence>
<sequence length="96" mass="10359">MREVGIIGAGLTRFKEHWDSSLRDLFVEAALKAIDDAETPEIDSMYVGCMSSGLFVGQEHIGPLLADYLGLKNVPTVRVESACASGALALRLGFME</sequence>
<evidence type="ECO:0000313" key="2">
    <source>
        <dbReference type="EMBL" id="GAI00618.1"/>
    </source>
</evidence>
<dbReference type="EMBL" id="BARU01047606">
    <property type="protein sequence ID" value="GAI00618.1"/>
    <property type="molecule type" value="Genomic_DNA"/>
</dbReference>
<dbReference type="Pfam" id="PF00108">
    <property type="entry name" value="Thiolase_N"/>
    <property type="match status" value="1"/>
</dbReference>
<dbReference type="AlphaFoldDB" id="X1K266"/>
<feature type="domain" description="Thiolase N-terminal" evidence="1">
    <location>
        <begin position="7"/>
        <end position="92"/>
    </location>
</feature>
<name>X1K266_9ZZZZ</name>
<proteinExistence type="predicted"/>
<gene>
    <name evidence="2" type="ORF">S03H2_71246</name>
</gene>
<dbReference type="InterPro" id="IPR016039">
    <property type="entry name" value="Thiolase-like"/>
</dbReference>
<comment type="caution">
    <text evidence="2">The sequence shown here is derived from an EMBL/GenBank/DDBJ whole genome shotgun (WGS) entry which is preliminary data.</text>
</comment>
<dbReference type="SUPFAM" id="SSF53901">
    <property type="entry name" value="Thiolase-like"/>
    <property type="match status" value="1"/>
</dbReference>
<dbReference type="GO" id="GO:0016747">
    <property type="term" value="F:acyltransferase activity, transferring groups other than amino-acyl groups"/>
    <property type="evidence" value="ECO:0007669"/>
    <property type="project" value="InterPro"/>
</dbReference>
<accession>X1K266</accession>